<evidence type="ECO:0000313" key="3">
    <source>
        <dbReference type="Proteomes" id="UP001320245"/>
    </source>
</evidence>
<name>A0AAN9U097_9PEZI</name>
<comment type="caution">
    <text evidence="2">The sequence shown here is derived from an EMBL/GenBank/DDBJ whole genome shotgun (WGS) entry which is preliminary data.</text>
</comment>
<accession>A0AAN9U097</accession>
<feature type="transmembrane region" description="Helical" evidence="1">
    <location>
        <begin position="115"/>
        <end position="137"/>
    </location>
</feature>
<keyword evidence="1" id="KW-0472">Membrane</keyword>
<keyword evidence="1" id="KW-1133">Transmembrane helix</keyword>
<protein>
    <submittedName>
        <fullName evidence="2">Uncharacterized protein</fullName>
    </submittedName>
</protein>
<keyword evidence="1" id="KW-0812">Transmembrane</keyword>
<dbReference type="Proteomes" id="UP001320245">
    <property type="component" value="Unassembled WGS sequence"/>
</dbReference>
<gene>
    <name evidence="2" type="ORF">SLS53_007935</name>
</gene>
<dbReference type="PANTHER" id="PTHR35394:SF5">
    <property type="entry name" value="DUF3176 DOMAIN-CONTAINING PROTEIN"/>
    <property type="match status" value="1"/>
</dbReference>
<sequence length="205" mass="23151">MWFFLSYEAHVALMEFVADLFGGYYHTISDAAEWGTNDGVDNVYATIDTTQAIFYGDFSECNSQEDDHLTCAINNMAKAITKTFRDEAYINNSVAGGNLTIGENIVLSTYVRIDWVWLTLPIAVWLAAAVLWIVTFWKTRRAHLPSWRNNILPYLFLLNNQAYRRKEEDDAATAGLAGVSNRAFSEESRKITARLQITSTGAKLE</sequence>
<dbReference type="PANTHER" id="PTHR35394">
    <property type="entry name" value="DUF3176 DOMAIN-CONTAINING PROTEIN"/>
    <property type="match status" value="1"/>
</dbReference>
<keyword evidence="3" id="KW-1185">Reference proteome</keyword>
<evidence type="ECO:0000256" key="1">
    <source>
        <dbReference type="SAM" id="Phobius"/>
    </source>
</evidence>
<dbReference type="EMBL" id="JAJSPL020000043">
    <property type="protein sequence ID" value="KAK7734285.1"/>
    <property type="molecule type" value="Genomic_DNA"/>
</dbReference>
<evidence type="ECO:0000313" key="2">
    <source>
        <dbReference type="EMBL" id="KAK7734285.1"/>
    </source>
</evidence>
<reference evidence="2 3" key="1">
    <citation type="journal article" date="2023" name="PLoS ONE">
        <title>Cytospora paraplurivora sp. nov. isolated from orchards with fruit tree decline syndrome in Ontario, Canada.</title>
        <authorList>
            <person name="Ilyukhin E."/>
            <person name="Nguyen H.D.T."/>
            <person name="Castle A.J."/>
            <person name="Ellouze W."/>
        </authorList>
    </citation>
    <scope>NUCLEOTIDE SEQUENCE [LARGE SCALE GENOMIC DNA]</scope>
    <source>
        <strain evidence="2 3">FDS-564</strain>
    </source>
</reference>
<dbReference type="AlphaFoldDB" id="A0AAN9U097"/>
<proteinExistence type="predicted"/>
<organism evidence="2 3">
    <name type="scientific">Cytospora paraplurivora</name>
    <dbReference type="NCBI Taxonomy" id="2898453"/>
    <lineage>
        <taxon>Eukaryota</taxon>
        <taxon>Fungi</taxon>
        <taxon>Dikarya</taxon>
        <taxon>Ascomycota</taxon>
        <taxon>Pezizomycotina</taxon>
        <taxon>Sordariomycetes</taxon>
        <taxon>Sordariomycetidae</taxon>
        <taxon>Diaporthales</taxon>
        <taxon>Cytosporaceae</taxon>
        <taxon>Cytospora</taxon>
    </lineage>
</organism>